<sequence>MGRSSFLFYFPVSKMAIIKEVLLSAFVRVKSMGKRPPPAGLCPQTNTLETTGPYGATPLRSEAIPARTNWVFALTNKDNIRMFFVELTGFSSDSGNRKLSREPLGGRGIQSRDTQGARRRILGVLLIHRKADPGFVNQRMRCWKEAGMLPLFLKPTGSTGFTTRTGYRSRTEAFRFGFGASDVSYLSHEGIEGDQPGRIGRQVCNGSKLASKSLRILLQFHCLYLIGNLRITPLWSGRNSLSSVVMPGSEESRLKASTEKEKKDSGQDGDASLSAIGCSSLARGLVFMAHHPAGKKLRLFR</sequence>
<accession>A0AAN9NU76</accession>
<evidence type="ECO:0000313" key="2">
    <source>
        <dbReference type="EMBL" id="KAK7375908.1"/>
    </source>
</evidence>
<feature type="region of interest" description="Disordered" evidence="1">
    <location>
        <begin position="247"/>
        <end position="271"/>
    </location>
</feature>
<gene>
    <name evidence="2" type="ORF">VNO78_35223</name>
</gene>
<dbReference type="Proteomes" id="UP001386955">
    <property type="component" value="Unassembled WGS sequence"/>
</dbReference>
<comment type="caution">
    <text evidence="2">The sequence shown here is derived from an EMBL/GenBank/DDBJ whole genome shotgun (WGS) entry which is preliminary data.</text>
</comment>
<proteinExistence type="predicted"/>
<keyword evidence="3" id="KW-1185">Reference proteome</keyword>
<dbReference type="EMBL" id="JAYMYS010000040">
    <property type="protein sequence ID" value="KAK7375908.1"/>
    <property type="molecule type" value="Genomic_DNA"/>
</dbReference>
<evidence type="ECO:0000256" key="1">
    <source>
        <dbReference type="SAM" id="MobiDB-lite"/>
    </source>
</evidence>
<name>A0AAN9NU76_PSOTE</name>
<protein>
    <submittedName>
        <fullName evidence="2">Uncharacterized protein</fullName>
    </submittedName>
</protein>
<dbReference type="AlphaFoldDB" id="A0AAN9NU76"/>
<evidence type="ECO:0000313" key="3">
    <source>
        <dbReference type="Proteomes" id="UP001386955"/>
    </source>
</evidence>
<feature type="compositionally biased region" description="Basic and acidic residues" evidence="1">
    <location>
        <begin position="250"/>
        <end position="266"/>
    </location>
</feature>
<reference evidence="2 3" key="1">
    <citation type="submission" date="2024-01" db="EMBL/GenBank/DDBJ databases">
        <title>The genomes of 5 underutilized Papilionoideae crops provide insights into root nodulation and disease resistanc.</title>
        <authorList>
            <person name="Jiang F."/>
        </authorList>
    </citation>
    <scope>NUCLEOTIDE SEQUENCE [LARGE SCALE GENOMIC DNA]</scope>
    <source>
        <strain evidence="2">DUOXIRENSHENG_FW03</strain>
        <tissue evidence="2">Leaves</tissue>
    </source>
</reference>
<organism evidence="2 3">
    <name type="scientific">Psophocarpus tetragonolobus</name>
    <name type="common">Winged bean</name>
    <name type="synonym">Dolichos tetragonolobus</name>
    <dbReference type="NCBI Taxonomy" id="3891"/>
    <lineage>
        <taxon>Eukaryota</taxon>
        <taxon>Viridiplantae</taxon>
        <taxon>Streptophyta</taxon>
        <taxon>Embryophyta</taxon>
        <taxon>Tracheophyta</taxon>
        <taxon>Spermatophyta</taxon>
        <taxon>Magnoliopsida</taxon>
        <taxon>eudicotyledons</taxon>
        <taxon>Gunneridae</taxon>
        <taxon>Pentapetalae</taxon>
        <taxon>rosids</taxon>
        <taxon>fabids</taxon>
        <taxon>Fabales</taxon>
        <taxon>Fabaceae</taxon>
        <taxon>Papilionoideae</taxon>
        <taxon>50 kb inversion clade</taxon>
        <taxon>NPAAA clade</taxon>
        <taxon>indigoferoid/millettioid clade</taxon>
        <taxon>Phaseoleae</taxon>
        <taxon>Psophocarpus</taxon>
    </lineage>
</organism>